<dbReference type="InterPro" id="IPR045518">
    <property type="entry name" value="2EXR"/>
</dbReference>
<dbReference type="RefSeq" id="XP_024724427.1">
    <property type="nucleotide sequence ID" value="XM_024864354.1"/>
</dbReference>
<dbReference type="PANTHER" id="PTHR35910">
    <property type="entry name" value="2EXR DOMAIN-CONTAINING PROTEIN"/>
    <property type="match status" value="1"/>
</dbReference>
<organism evidence="2 3">
    <name type="scientific">Amorphotheca resinae ATCC 22711</name>
    <dbReference type="NCBI Taxonomy" id="857342"/>
    <lineage>
        <taxon>Eukaryota</taxon>
        <taxon>Fungi</taxon>
        <taxon>Dikarya</taxon>
        <taxon>Ascomycota</taxon>
        <taxon>Pezizomycotina</taxon>
        <taxon>Leotiomycetes</taxon>
        <taxon>Helotiales</taxon>
        <taxon>Amorphothecaceae</taxon>
        <taxon>Amorphotheca</taxon>
    </lineage>
</organism>
<dbReference type="OrthoDB" id="3473305at2759"/>
<dbReference type="InParanoid" id="A0A2T3BC03"/>
<reference evidence="2 3" key="1">
    <citation type="journal article" date="2018" name="New Phytol.">
        <title>Comparative genomics and transcriptomics depict ericoid mycorrhizal fungi as versatile saprotrophs and plant mutualists.</title>
        <authorList>
            <person name="Martino E."/>
            <person name="Morin E."/>
            <person name="Grelet G.A."/>
            <person name="Kuo A."/>
            <person name="Kohler A."/>
            <person name="Daghino S."/>
            <person name="Barry K.W."/>
            <person name="Cichocki N."/>
            <person name="Clum A."/>
            <person name="Dockter R.B."/>
            <person name="Hainaut M."/>
            <person name="Kuo R.C."/>
            <person name="LaButti K."/>
            <person name="Lindahl B.D."/>
            <person name="Lindquist E.A."/>
            <person name="Lipzen A."/>
            <person name="Khouja H.R."/>
            <person name="Magnuson J."/>
            <person name="Murat C."/>
            <person name="Ohm R.A."/>
            <person name="Singer S.W."/>
            <person name="Spatafora J.W."/>
            <person name="Wang M."/>
            <person name="Veneault-Fourrey C."/>
            <person name="Henrissat B."/>
            <person name="Grigoriev I.V."/>
            <person name="Martin F.M."/>
            <person name="Perotto S."/>
        </authorList>
    </citation>
    <scope>NUCLEOTIDE SEQUENCE [LARGE SCALE GENOMIC DNA]</scope>
    <source>
        <strain evidence="2 3">ATCC 22711</strain>
    </source>
</reference>
<protein>
    <recommendedName>
        <fullName evidence="1">2EXR domain-containing protein</fullName>
    </recommendedName>
</protein>
<proteinExistence type="predicted"/>
<evidence type="ECO:0000313" key="3">
    <source>
        <dbReference type="Proteomes" id="UP000241818"/>
    </source>
</evidence>
<keyword evidence="3" id="KW-1185">Reference proteome</keyword>
<dbReference type="Pfam" id="PF20150">
    <property type="entry name" value="2EXR"/>
    <property type="match status" value="1"/>
</dbReference>
<name>A0A2T3BC03_AMORE</name>
<dbReference type="EMBL" id="KZ679007">
    <property type="protein sequence ID" value="PSS25828.1"/>
    <property type="molecule type" value="Genomic_DNA"/>
</dbReference>
<dbReference type="GeneID" id="36572435"/>
<evidence type="ECO:0000313" key="2">
    <source>
        <dbReference type="EMBL" id="PSS25828.1"/>
    </source>
</evidence>
<gene>
    <name evidence="2" type="ORF">M430DRAFT_207182</name>
</gene>
<feature type="domain" description="2EXR" evidence="1">
    <location>
        <begin position="3"/>
        <end position="80"/>
    </location>
</feature>
<evidence type="ECO:0000259" key="1">
    <source>
        <dbReference type="Pfam" id="PF20150"/>
    </source>
</evidence>
<dbReference type="PANTHER" id="PTHR35910:SF6">
    <property type="entry name" value="2EXR DOMAIN-CONTAINING PROTEIN"/>
    <property type="match status" value="1"/>
</dbReference>
<sequence>MEFNDLPNEIRYNIWELTLEPRVIDLAYSMEKGFFAYTNTPVALRVNKDSRQAVIKHYPRCFGSILHKSRIRFNFSLDTLFFYRDLQALVGQFLVGMTRRELRQIQFIAVDECIATPPPEDLENPEYDMVSHDVMAYFRKAVRAMPALQEFNVVFDIQTLWETLPVKRGFLRPPTVLSKEIPTEIKDYFTRLREGEEIESNYDESDEIPMHQCIIGEELHCETYAVLGWTEPNGNTLE</sequence>
<dbReference type="Proteomes" id="UP000241818">
    <property type="component" value="Unassembled WGS sequence"/>
</dbReference>
<dbReference type="AlphaFoldDB" id="A0A2T3BC03"/>
<accession>A0A2T3BC03</accession>